<proteinExistence type="predicted"/>
<sequence length="41" mass="4639">MLSIQKGNAVHILDWINNRGGVAVWKSINFSDPDREFLTPV</sequence>
<organism evidence="1">
    <name type="scientific">marine sediment metagenome</name>
    <dbReference type="NCBI Taxonomy" id="412755"/>
    <lineage>
        <taxon>unclassified sequences</taxon>
        <taxon>metagenomes</taxon>
        <taxon>ecological metagenomes</taxon>
    </lineage>
</organism>
<protein>
    <submittedName>
        <fullName evidence="1">Uncharacterized protein</fullName>
    </submittedName>
</protein>
<gene>
    <name evidence="1" type="ORF">S01H1_11240</name>
</gene>
<reference evidence="1" key="1">
    <citation type="journal article" date="2014" name="Front. Microbiol.">
        <title>High frequency of phylogenetically diverse reductive dehalogenase-homologous genes in deep subseafloor sedimentary metagenomes.</title>
        <authorList>
            <person name="Kawai M."/>
            <person name="Futagami T."/>
            <person name="Toyoda A."/>
            <person name="Takaki Y."/>
            <person name="Nishi S."/>
            <person name="Hori S."/>
            <person name="Arai W."/>
            <person name="Tsubouchi T."/>
            <person name="Morono Y."/>
            <person name="Uchiyama I."/>
            <person name="Ito T."/>
            <person name="Fujiyama A."/>
            <person name="Inagaki F."/>
            <person name="Takami H."/>
        </authorList>
    </citation>
    <scope>NUCLEOTIDE SEQUENCE</scope>
    <source>
        <strain evidence="1">Expedition CK06-06</strain>
    </source>
</reference>
<name>X0SPJ3_9ZZZZ</name>
<feature type="non-terminal residue" evidence="1">
    <location>
        <position position="41"/>
    </location>
</feature>
<dbReference type="EMBL" id="BARS01005728">
    <property type="protein sequence ID" value="GAF77807.1"/>
    <property type="molecule type" value="Genomic_DNA"/>
</dbReference>
<comment type="caution">
    <text evidence="1">The sequence shown here is derived from an EMBL/GenBank/DDBJ whole genome shotgun (WGS) entry which is preliminary data.</text>
</comment>
<evidence type="ECO:0000313" key="1">
    <source>
        <dbReference type="EMBL" id="GAF77807.1"/>
    </source>
</evidence>
<accession>X0SPJ3</accession>
<dbReference type="AlphaFoldDB" id="X0SPJ3"/>